<reference evidence="1 2" key="1">
    <citation type="journal article" date="2024" name="G3 (Bethesda)">
        <title>Genome assembly of Hibiscus sabdariffa L. provides insights into metabolisms of medicinal natural products.</title>
        <authorList>
            <person name="Kim T."/>
        </authorList>
    </citation>
    <scope>NUCLEOTIDE SEQUENCE [LARGE SCALE GENOMIC DNA]</scope>
    <source>
        <strain evidence="1">TK-2024</strain>
        <tissue evidence="1">Old leaves</tissue>
    </source>
</reference>
<dbReference type="Proteomes" id="UP001472677">
    <property type="component" value="Unassembled WGS sequence"/>
</dbReference>
<sequence>MASPSDLEEVTTEIRTWPHLPIGSHAVIFVPSPPLPSDENLTVTVHVGSHQTSDLPSFDTWNILVKTFSRCLCAVIGFGSDC</sequence>
<protein>
    <submittedName>
        <fullName evidence="1">Uncharacterized protein</fullName>
    </submittedName>
</protein>
<gene>
    <name evidence="1" type="ORF">V6N12_008043</name>
</gene>
<proteinExistence type="predicted"/>
<keyword evidence="2" id="KW-1185">Reference proteome</keyword>
<evidence type="ECO:0000313" key="1">
    <source>
        <dbReference type="EMBL" id="KAK8510168.1"/>
    </source>
</evidence>
<comment type="caution">
    <text evidence="1">The sequence shown here is derived from an EMBL/GenBank/DDBJ whole genome shotgun (WGS) entry which is preliminary data.</text>
</comment>
<dbReference type="EMBL" id="JBBPBM010000088">
    <property type="protein sequence ID" value="KAK8510168.1"/>
    <property type="molecule type" value="Genomic_DNA"/>
</dbReference>
<evidence type="ECO:0000313" key="2">
    <source>
        <dbReference type="Proteomes" id="UP001472677"/>
    </source>
</evidence>
<organism evidence="1 2">
    <name type="scientific">Hibiscus sabdariffa</name>
    <name type="common">roselle</name>
    <dbReference type="NCBI Taxonomy" id="183260"/>
    <lineage>
        <taxon>Eukaryota</taxon>
        <taxon>Viridiplantae</taxon>
        <taxon>Streptophyta</taxon>
        <taxon>Embryophyta</taxon>
        <taxon>Tracheophyta</taxon>
        <taxon>Spermatophyta</taxon>
        <taxon>Magnoliopsida</taxon>
        <taxon>eudicotyledons</taxon>
        <taxon>Gunneridae</taxon>
        <taxon>Pentapetalae</taxon>
        <taxon>rosids</taxon>
        <taxon>malvids</taxon>
        <taxon>Malvales</taxon>
        <taxon>Malvaceae</taxon>
        <taxon>Malvoideae</taxon>
        <taxon>Hibiscus</taxon>
    </lineage>
</organism>
<accession>A0ABR2BSP2</accession>
<name>A0ABR2BSP2_9ROSI</name>